<evidence type="ECO:0000313" key="2">
    <source>
        <dbReference type="EMBL" id="CAI9579182.1"/>
    </source>
</evidence>
<name>A0ABN9E676_9NEOB</name>
<evidence type="ECO:0000259" key="1">
    <source>
        <dbReference type="Pfam" id="PF16876"/>
    </source>
</evidence>
<feature type="domain" description="Lipin middle" evidence="1">
    <location>
        <begin position="5"/>
        <end position="98"/>
    </location>
</feature>
<proteinExistence type="predicted"/>
<reference evidence="2" key="1">
    <citation type="submission" date="2023-05" db="EMBL/GenBank/DDBJ databases">
        <authorList>
            <person name="Stuckert A."/>
        </authorList>
    </citation>
    <scope>NUCLEOTIDE SEQUENCE</scope>
</reference>
<gene>
    <name evidence="2" type="ORF">SPARVUS_LOCUS9036821</name>
</gene>
<dbReference type="PANTHER" id="PTHR12181">
    <property type="entry name" value="LIPIN"/>
    <property type="match status" value="1"/>
</dbReference>
<keyword evidence="3" id="KW-1185">Reference proteome</keyword>
<dbReference type="EMBL" id="CATNWA010015072">
    <property type="protein sequence ID" value="CAI9579182.1"/>
    <property type="molecule type" value="Genomic_DNA"/>
</dbReference>
<dbReference type="Pfam" id="PF16876">
    <property type="entry name" value="Lipin_mid"/>
    <property type="match status" value="1"/>
</dbReference>
<comment type="caution">
    <text evidence="2">The sequence shown here is derived from an EMBL/GenBank/DDBJ whole genome shotgun (WGS) entry which is preliminary data.</text>
</comment>
<dbReference type="InterPro" id="IPR026058">
    <property type="entry name" value="LIPIN"/>
</dbReference>
<dbReference type="InterPro" id="IPR031703">
    <property type="entry name" value="Lipin_mid"/>
</dbReference>
<dbReference type="PANTHER" id="PTHR12181:SF62">
    <property type="entry name" value="PHOSPHATIDATE PHOSPHATASE LPIN3"/>
    <property type="match status" value="1"/>
</dbReference>
<protein>
    <recommendedName>
        <fullName evidence="1">Lipin middle domain-containing protein</fullName>
    </recommendedName>
</protein>
<evidence type="ECO:0000313" key="3">
    <source>
        <dbReference type="Proteomes" id="UP001162483"/>
    </source>
</evidence>
<sequence length="104" mass="12070">SSSCVALSLCGGLADSWKIPEDRFQKYKISYSDFCKNPSLIDNPRLVLQINNKYYNWATAAPLVLCMQAFNQELPQGVIDQLTQQRMPPQSRGWWFSWRRRSLP</sequence>
<feature type="non-terminal residue" evidence="2">
    <location>
        <position position="1"/>
    </location>
</feature>
<feature type="non-terminal residue" evidence="2">
    <location>
        <position position="104"/>
    </location>
</feature>
<organism evidence="2 3">
    <name type="scientific">Staurois parvus</name>
    <dbReference type="NCBI Taxonomy" id="386267"/>
    <lineage>
        <taxon>Eukaryota</taxon>
        <taxon>Metazoa</taxon>
        <taxon>Chordata</taxon>
        <taxon>Craniata</taxon>
        <taxon>Vertebrata</taxon>
        <taxon>Euteleostomi</taxon>
        <taxon>Amphibia</taxon>
        <taxon>Batrachia</taxon>
        <taxon>Anura</taxon>
        <taxon>Neobatrachia</taxon>
        <taxon>Ranoidea</taxon>
        <taxon>Ranidae</taxon>
        <taxon>Staurois</taxon>
    </lineage>
</organism>
<dbReference type="Proteomes" id="UP001162483">
    <property type="component" value="Unassembled WGS sequence"/>
</dbReference>
<accession>A0ABN9E676</accession>